<accession>A0A085UA04</accession>
<dbReference type="GeneID" id="66879154"/>
<evidence type="ECO:0000256" key="6">
    <source>
        <dbReference type="ARBA" id="ARBA00047645"/>
    </source>
</evidence>
<evidence type="ECO:0000256" key="1">
    <source>
        <dbReference type="ARBA" id="ARBA00005614"/>
    </source>
</evidence>
<evidence type="ECO:0000313" key="14">
    <source>
        <dbReference type="Proteomes" id="UP000255169"/>
    </source>
</evidence>
<reference evidence="12" key="1">
    <citation type="journal article" date="2015" name="Genome Announc.">
        <title>Complete Genome Sequence of Yersinia ruckeri Strain CSF007-82, Etiologic Agent of Red Mouth Disease in Salmonid Fish.</title>
        <authorList>
            <person name="Nelson M.C."/>
            <person name="LaPatra S.E."/>
            <person name="Welch T.J."/>
            <person name="Graf J."/>
        </authorList>
    </citation>
    <scope>NUCLEOTIDE SEQUENCE</scope>
    <source>
        <strain evidence="12">CSF007-82</strain>
    </source>
</reference>
<dbReference type="InterPro" id="IPR028627">
    <property type="entry name" value="Acylphosphatase_bac"/>
</dbReference>
<dbReference type="InterPro" id="IPR001792">
    <property type="entry name" value="Acylphosphatase-like_dom"/>
</dbReference>
<gene>
    <name evidence="13" type="primary">yccX</name>
    <name evidence="12" type="ORF">CSF007_7190</name>
    <name evidence="13" type="ORF">NCTC10476_00690</name>
</gene>
<dbReference type="NCBIfam" id="NF011000">
    <property type="entry name" value="PRK14426.1"/>
    <property type="match status" value="1"/>
</dbReference>
<comment type="catalytic activity">
    <reaction evidence="6 7 8 9">
        <text>an acyl phosphate + H2O = a carboxylate + phosphate + H(+)</text>
        <dbReference type="Rhea" id="RHEA:14965"/>
        <dbReference type="ChEBI" id="CHEBI:15377"/>
        <dbReference type="ChEBI" id="CHEBI:15378"/>
        <dbReference type="ChEBI" id="CHEBI:29067"/>
        <dbReference type="ChEBI" id="CHEBI:43474"/>
        <dbReference type="ChEBI" id="CHEBI:59918"/>
        <dbReference type="EC" id="3.6.1.7"/>
    </reaction>
</comment>
<feature type="active site" evidence="7 8">
    <location>
        <position position="38"/>
    </location>
</feature>
<sequence>MPTVCIAAYVYGVVQGVGFRFSTQHQATLRNITGYARNMDDGGVEVVACGDVEAIEQLLTWLRQGGPRQARVDRVLIEPRAEEVFDGFKIRY</sequence>
<evidence type="ECO:0000256" key="7">
    <source>
        <dbReference type="HAMAP-Rule" id="MF_01450"/>
    </source>
</evidence>
<dbReference type="EMBL" id="LN681231">
    <property type="protein sequence ID" value="CEK27195.1"/>
    <property type="molecule type" value="Genomic_DNA"/>
</dbReference>
<dbReference type="OrthoDB" id="5295388at2"/>
<proteinExistence type="inferred from homology"/>
<dbReference type="PANTHER" id="PTHR47268">
    <property type="entry name" value="ACYLPHOSPHATASE"/>
    <property type="match status" value="1"/>
</dbReference>
<protein>
    <recommendedName>
        <fullName evidence="3 7">Acylphosphatase</fullName>
        <ecNumber evidence="2 7">3.6.1.7</ecNumber>
    </recommendedName>
    <alternativeName>
        <fullName evidence="5 7">Acylphosphate phosphohydrolase</fullName>
    </alternativeName>
</protein>
<reference evidence="13 14" key="2">
    <citation type="submission" date="2018-06" db="EMBL/GenBank/DDBJ databases">
        <authorList>
            <consortium name="Pathogen Informatics"/>
            <person name="Doyle S."/>
        </authorList>
    </citation>
    <scope>NUCLEOTIDE SEQUENCE [LARGE SCALE GENOMIC DNA]</scope>
    <source>
        <strain evidence="13 14">NCTC10476</strain>
    </source>
</reference>
<dbReference type="HAMAP" id="MF_01450">
    <property type="entry name" value="Acylphosphatase_entero"/>
    <property type="match status" value="1"/>
</dbReference>
<dbReference type="EMBL" id="UHJG01000001">
    <property type="protein sequence ID" value="SUP99458.1"/>
    <property type="molecule type" value="Genomic_DNA"/>
</dbReference>
<feature type="domain" description="Acylphosphatase-like" evidence="11">
    <location>
        <begin position="5"/>
        <end position="92"/>
    </location>
</feature>
<dbReference type="InterPro" id="IPR036046">
    <property type="entry name" value="Acylphosphatase-like_dom_sf"/>
</dbReference>
<keyword evidence="4 7" id="KW-0378">Hydrolase</keyword>
<dbReference type="SUPFAM" id="SSF54975">
    <property type="entry name" value="Acylphosphatase/BLUF domain-like"/>
    <property type="match status" value="1"/>
</dbReference>
<dbReference type="PROSITE" id="PS00151">
    <property type="entry name" value="ACYLPHOSPHATASE_2"/>
    <property type="match status" value="1"/>
</dbReference>
<feature type="active site" evidence="7 8">
    <location>
        <position position="20"/>
    </location>
</feature>
<dbReference type="PROSITE" id="PS51160">
    <property type="entry name" value="ACYLPHOSPHATASE_3"/>
    <property type="match status" value="1"/>
</dbReference>
<evidence type="ECO:0000313" key="12">
    <source>
        <dbReference type="EMBL" id="CEK27195.1"/>
    </source>
</evidence>
<dbReference type="RefSeq" id="WP_038241587.1">
    <property type="nucleotide sequence ID" value="NZ_CABIHR010000007.1"/>
</dbReference>
<dbReference type="PANTHER" id="PTHR47268:SF4">
    <property type="entry name" value="ACYLPHOSPHATASE"/>
    <property type="match status" value="1"/>
</dbReference>
<dbReference type="InterPro" id="IPR020456">
    <property type="entry name" value="Acylphosphatase"/>
</dbReference>
<dbReference type="PROSITE" id="PS00150">
    <property type="entry name" value="ACYLPHOSPHATASE_1"/>
    <property type="match status" value="1"/>
</dbReference>
<evidence type="ECO:0000256" key="5">
    <source>
        <dbReference type="ARBA" id="ARBA00032904"/>
    </source>
</evidence>
<evidence type="ECO:0000256" key="10">
    <source>
        <dbReference type="RuleBase" id="RU004168"/>
    </source>
</evidence>
<dbReference type="Pfam" id="PF00708">
    <property type="entry name" value="Acylphosphatase"/>
    <property type="match status" value="1"/>
</dbReference>
<keyword evidence="14" id="KW-1185">Reference proteome</keyword>
<dbReference type="InterPro" id="IPR017968">
    <property type="entry name" value="Acylphosphatase_CS"/>
</dbReference>
<evidence type="ECO:0000256" key="8">
    <source>
        <dbReference type="PROSITE-ProRule" id="PRU00520"/>
    </source>
</evidence>
<dbReference type="Proteomes" id="UP000255169">
    <property type="component" value="Unassembled WGS sequence"/>
</dbReference>
<evidence type="ECO:0000256" key="9">
    <source>
        <dbReference type="RuleBase" id="RU000553"/>
    </source>
</evidence>
<dbReference type="AlphaFoldDB" id="A0A085UA04"/>
<name>A0A085UA04_YERRU</name>
<dbReference type="STRING" id="29486.UGYR_00125"/>
<dbReference type="PATRIC" id="fig|29486.44.peg.728"/>
<dbReference type="EC" id="3.6.1.7" evidence="2 7"/>
<evidence type="ECO:0000259" key="11">
    <source>
        <dbReference type="PROSITE" id="PS51160"/>
    </source>
</evidence>
<dbReference type="eggNOG" id="COG1254">
    <property type="taxonomic scope" value="Bacteria"/>
</dbReference>
<dbReference type="Gene3D" id="3.30.70.100">
    <property type="match status" value="1"/>
</dbReference>
<evidence type="ECO:0000313" key="13">
    <source>
        <dbReference type="EMBL" id="SUP99458.1"/>
    </source>
</evidence>
<dbReference type="GO" id="GO:0003998">
    <property type="term" value="F:acylphosphatase activity"/>
    <property type="evidence" value="ECO:0007669"/>
    <property type="project" value="UniProtKB-UniRule"/>
</dbReference>
<organism evidence="12">
    <name type="scientific">Yersinia ruckeri</name>
    <dbReference type="NCBI Taxonomy" id="29486"/>
    <lineage>
        <taxon>Bacteria</taxon>
        <taxon>Pseudomonadati</taxon>
        <taxon>Pseudomonadota</taxon>
        <taxon>Gammaproteobacteria</taxon>
        <taxon>Enterobacterales</taxon>
        <taxon>Yersiniaceae</taxon>
        <taxon>Yersinia</taxon>
    </lineage>
</organism>
<dbReference type="KEGG" id="yrb:UGYR_00125"/>
<evidence type="ECO:0000256" key="3">
    <source>
        <dbReference type="ARBA" id="ARBA00015991"/>
    </source>
</evidence>
<evidence type="ECO:0000256" key="4">
    <source>
        <dbReference type="ARBA" id="ARBA00022801"/>
    </source>
</evidence>
<evidence type="ECO:0000256" key="2">
    <source>
        <dbReference type="ARBA" id="ARBA00012150"/>
    </source>
</evidence>
<comment type="similarity">
    <text evidence="1 7 10">Belongs to the acylphosphatase family.</text>
</comment>